<accession>A0A935TBG6</accession>
<comment type="caution">
    <text evidence="2">The sequence shown here is derived from an EMBL/GenBank/DDBJ whole genome shotgun (WGS) entry which is preliminary data.</text>
</comment>
<sequence length="112" mass="12243">MELTLAEIKAKIAELQDAAVEIRKSSIQKIVDLIHQVASDNEVHPTHVLADIKKEMGEPVVPATQPVQKTGRKMGKPSQKAPLQAKLKEAGISYGANFSVAQLKELVEKHNL</sequence>
<dbReference type="EMBL" id="JADJOT010000010">
    <property type="protein sequence ID" value="MBK7955411.1"/>
    <property type="molecule type" value="Genomic_DNA"/>
</dbReference>
<proteinExistence type="predicted"/>
<name>A0A935TBG6_9PROT</name>
<protein>
    <submittedName>
        <fullName evidence="2">Uncharacterized protein</fullName>
    </submittedName>
</protein>
<evidence type="ECO:0000313" key="2">
    <source>
        <dbReference type="EMBL" id="MBK7955411.1"/>
    </source>
</evidence>
<dbReference type="AlphaFoldDB" id="A0A935TBG6"/>
<evidence type="ECO:0000256" key="1">
    <source>
        <dbReference type="SAM" id="MobiDB-lite"/>
    </source>
</evidence>
<organism evidence="2 3">
    <name type="scientific">Candidatus Accumulibacter affinis</name>
    <dbReference type="NCBI Taxonomy" id="2954384"/>
    <lineage>
        <taxon>Bacteria</taxon>
        <taxon>Pseudomonadati</taxon>
        <taxon>Pseudomonadota</taxon>
        <taxon>Betaproteobacteria</taxon>
        <taxon>Candidatus Accumulibacter</taxon>
    </lineage>
</organism>
<dbReference type="Proteomes" id="UP000706151">
    <property type="component" value="Unassembled WGS sequence"/>
</dbReference>
<feature type="region of interest" description="Disordered" evidence="1">
    <location>
        <begin position="63"/>
        <end position="82"/>
    </location>
</feature>
<reference evidence="2 3" key="1">
    <citation type="submission" date="2020-10" db="EMBL/GenBank/DDBJ databases">
        <title>Connecting structure to function with the recovery of over 1000 high-quality activated sludge metagenome-assembled genomes encoding full-length rRNA genes using long-read sequencing.</title>
        <authorList>
            <person name="Singleton C.M."/>
            <person name="Petriglieri F."/>
            <person name="Kristensen J.M."/>
            <person name="Kirkegaard R.H."/>
            <person name="Michaelsen T.Y."/>
            <person name="Andersen M.H."/>
            <person name="Karst S.M."/>
            <person name="Dueholm M.S."/>
            <person name="Nielsen P.H."/>
            <person name="Albertsen M."/>
        </authorList>
    </citation>
    <scope>NUCLEOTIDE SEQUENCE [LARGE SCALE GENOMIC DNA]</scope>
    <source>
        <strain evidence="2">Fred_18-Q3-R57-64_BAT3C.720</strain>
    </source>
</reference>
<evidence type="ECO:0000313" key="3">
    <source>
        <dbReference type="Proteomes" id="UP000706151"/>
    </source>
</evidence>
<gene>
    <name evidence="2" type="ORF">IPK02_16500</name>
</gene>